<protein>
    <recommendedName>
        <fullName evidence="2">N-acetyltransferase domain-containing protein</fullName>
    </recommendedName>
</protein>
<proteinExistence type="predicted"/>
<evidence type="ECO:0000256" key="1">
    <source>
        <dbReference type="SAM" id="MobiDB-lite"/>
    </source>
</evidence>
<dbReference type="EMBL" id="JACHJN010000005">
    <property type="protein sequence ID" value="MBB5956881.1"/>
    <property type="molecule type" value="Genomic_DNA"/>
</dbReference>
<dbReference type="Pfam" id="PF14542">
    <property type="entry name" value="Acetyltransf_CG"/>
    <property type="match status" value="1"/>
</dbReference>
<evidence type="ECO:0000313" key="4">
    <source>
        <dbReference type="Proteomes" id="UP000547510"/>
    </source>
</evidence>
<dbReference type="PANTHER" id="PTHR31435">
    <property type="entry name" value="PROTEIN NATD1"/>
    <property type="match status" value="1"/>
</dbReference>
<comment type="caution">
    <text evidence="3">The sequence shown here is derived from an EMBL/GenBank/DDBJ whole genome shotgun (WGS) entry which is preliminary data.</text>
</comment>
<organism evidence="3 4">
    <name type="scientific">Saccharothrix tamanrassetensis</name>
    <dbReference type="NCBI Taxonomy" id="1051531"/>
    <lineage>
        <taxon>Bacteria</taxon>
        <taxon>Bacillati</taxon>
        <taxon>Actinomycetota</taxon>
        <taxon>Actinomycetes</taxon>
        <taxon>Pseudonocardiales</taxon>
        <taxon>Pseudonocardiaceae</taxon>
        <taxon>Saccharothrix</taxon>
    </lineage>
</organism>
<accession>A0A841CHK8</accession>
<sequence>MRSPGPARSTPLHHEKESRAVAVTVSDNAEKSRYEVLLDGEPAGFAEYTLEPGRITFTHTEVAVEGKGLGSALVGQALEDAGRRGLAVVPECPFVRGYLEKHPELGEATEK</sequence>
<dbReference type="Gene3D" id="3.40.630.30">
    <property type="match status" value="1"/>
</dbReference>
<dbReference type="PANTHER" id="PTHR31435:SF10">
    <property type="entry name" value="BSR4717 PROTEIN"/>
    <property type="match status" value="1"/>
</dbReference>
<dbReference type="InterPro" id="IPR016181">
    <property type="entry name" value="Acyl_CoA_acyltransferase"/>
</dbReference>
<dbReference type="InterPro" id="IPR045057">
    <property type="entry name" value="Gcn5-rel_NAT"/>
</dbReference>
<dbReference type="AlphaFoldDB" id="A0A841CHK8"/>
<dbReference type="RefSeq" id="WP_312864960.1">
    <property type="nucleotide sequence ID" value="NZ_JACHJN010000005.1"/>
</dbReference>
<dbReference type="SUPFAM" id="SSF55729">
    <property type="entry name" value="Acyl-CoA N-acyltransferases (Nat)"/>
    <property type="match status" value="1"/>
</dbReference>
<name>A0A841CHK8_9PSEU</name>
<feature type="region of interest" description="Disordered" evidence="1">
    <location>
        <begin position="1"/>
        <end position="24"/>
    </location>
</feature>
<gene>
    <name evidence="3" type="ORF">FHS29_003474</name>
</gene>
<dbReference type="InterPro" id="IPR031165">
    <property type="entry name" value="GNAT_YJDJ"/>
</dbReference>
<evidence type="ECO:0000313" key="3">
    <source>
        <dbReference type="EMBL" id="MBB5956881.1"/>
    </source>
</evidence>
<dbReference type="CDD" id="cd04301">
    <property type="entry name" value="NAT_SF"/>
    <property type="match status" value="1"/>
</dbReference>
<reference evidence="3 4" key="1">
    <citation type="submission" date="2020-08" db="EMBL/GenBank/DDBJ databases">
        <title>Genomic Encyclopedia of Type Strains, Phase III (KMG-III): the genomes of soil and plant-associated and newly described type strains.</title>
        <authorList>
            <person name="Whitman W."/>
        </authorList>
    </citation>
    <scope>NUCLEOTIDE SEQUENCE [LARGE SCALE GENOMIC DNA]</scope>
    <source>
        <strain evidence="3 4">CECT 8640</strain>
    </source>
</reference>
<keyword evidence="4" id="KW-1185">Reference proteome</keyword>
<feature type="domain" description="N-acetyltransferase" evidence="2">
    <location>
        <begin position="26"/>
        <end position="110"/>
    </location>
</feature>
<dbReference type="Proteomes" id="UP000547510">
    <property type="component" value="Unassembled WGS sequence"/>
</dbReference>
<dbReference type="PROSITE" id="PS51729">
    <property type="entry name" value="GNAT_YJDJ"/>
    <property type="match status" value="1"/>
</dbReference>
<evidence type="ECO:0000259" key="2">
    <source>
        <dbReference type="PROSITE" id="PS51729"/>
    </source>
</evidence>